<evidence type="ECO:0000256" key="4">
    <source>
        <dbReference type="ARBA" id="ARBA00023163"/>
    </source>
</evidence>
<keyword evidence="2" id="KW-0731">Sigma factor</keyword>
<dbReference type="Gene3D" id="1.20.120.1810">
    <property type="match status" value="1"/>
</dbReference>
<evidence type="ECO:0000259" key="5">
    <source>
        <dbReference type="PROSITE" id="PS00715"/>
    </source>
</evidence>
<dbReference type="PROSITE" id="PS00715">
    <property type="entry name" value="SIGMA70_1"/>
    <property type="match status" value="1"/>
</dbReference>
<dbReference type="Pfam" id="PF04542">
    <property type="entry name" value="Sigma70_r2"/>
    <property type="match status" value="1"/>
</dbReference>
<evidence type="ECO:0000256" key="3">
    <source>
        <dbReference type="ARBA" id="ARBA00023125"/>
    </source>
</evidence>
<feature type="domain" description="RNA polymerase sigma-70" evidence="5">
    <location>
        <begin position="255"/>
        <end position="268"/>
    </location>
</feature>
<organism evidence="6">
    <name type="scientific">marine sediment metagenome</name>
    <dbReference type="NCBI Taxonomy" id="412755"/>
    <lineage>
        <taxon>unclassified sequences</taxon>
        <taxon>metagenomes</taxon>
        <taxon>ecological metagenomes</taxon>
    </lineage>
</organism>
<keyword evidence="1" id="KW-0805">Transcription regulation</keyword>
<evidence type="ECO:0000256" key="1">
    <source>
        <dbReference type="ARBA" id="ARBA00023015"/>
    </source>
</evidence>
<dbReference type="PANTHER" id="PTHR30603">
    <property type="entry name" value="RNA POLYMERASE SIGMA FACTOR RPO"/>
    <property type="match status" value="1"/>
</dbReference>
<keyword evidence="4" id="KW-0804">Transcription</keyword>
<dbReference type="SUPFAM" id="SSF88946">
    <property type="entry name" value="Sigma2 domain of RNA polymerase sigma factors"/>
    <property type="match status" value="1"/>
</dbReference>
<feature type="non-terminal residue" evidence="6">
    <location>
        <position position="1"/>
    </location>
</feature>
<dbReference type="GO" id="GO:0006352">
    <property type="term" value="P:DNA-templated transcription initiation"/>
    <property type="evidence" value="ECO:0007669"/>
    <property type="project" value="InterPro"/>
</dbReference>
<dbReference type="InterPro" id="IPR007627">
    <property type="entry name" value="RNA_pol_sigma70_r2"/>
</dbReference>
<dbReference type="Gene3D" id="1.20.140.160">
    <property type="match status" value="1"/>
</dbReference>
<dbReference type="InterPro" id="IPR000943">
    <property type="entry name" value="RNA_pol_sigma70"/>
</dbReference>
<dbReference type="InterPro" id="IPR014284">
    <property type="entry name" value="RNA_pol_sigma-70_dom"/>
</dbReference>
<proteinExistence type="predicted"/>
<dbReference type="EMBL" id="LAZR01008454">
    <property type="protein sequence ID" value="KKM78664.1"/>
    <property type="molecule type" value="Genomic_DNA"/>
</dbReference>
<dbReference type="AlphaFoldDB" id="A0A0F9K8Z4"/>
<dbReference type="SUPFAM" id="SSF88659">
    <property type="entry name" value="Sigma3 and sigma4 domains of RNA polymerase sigma factors"/>
    <property type="match status" value="1"/>
</dbReference>
<dbReference type="PANTHER" id="PTHR30603:SF47">
    <property type="entry name" value="RNA POLYMERASE SIGMA FACTOR SIGD, CHLOROPLASTIC"/>
    <property type="match status" value="1"/>
</dbReference>
<accession>A0A0F9K8Z4</accession>
<keyword evidence="3" id="KW-0238">DNA-binding</keyword>
<evidence type="ECO:0000256" key="2">
    <source>
        <dbReference type="ARBA" id="ARBA00023082"/>
    </source>
</evidence>
<dbReference type="GO" id="GO:0016987">
    <property type="term" value="F:sigma factor activity"/>
    <property type="evidence" value="ECO:0007669"/>
    <property type="project" value="UniProtKB-KW"/>
</dbReference>
<reference evidence="6" key="1">
    <citation type="journal article" date="2015" name="Nature">
        <title>Complex archaea that bridge the gap between prokaryotes and eukaryotes.</title>
        <authorList>
            <person name="Spang A."/>
            <person name="Saw J.H."/>
            <person name="Jorgensen S.L."/>
            <person name="Zaremba-Niedzwiedzka K."/>
            <person name="Martijn J."/>
            <person name="Lind A.E."/>
            <person name="van Eijk R."/>
            <person name="Schleper C."/>
            <person name="Guy L."/>
            <person name="Ettema T.J."/>
        </authorList>
    </citation>
    <scope>NUCLEOTIDE SEQUENCE</scope>
</reference>
<dbReference type="InterPro" id="IPR013325">
    <property type="entry name" value="RNA_pol_sigma_r2"/>
</dbReference>
<protein>
    <recommendedName>
        <fullName evidence="5">RNA polymerase sigma-70 domain-containing protein</fullName>
    </recommendedName>
</protein>
<dbReference type="InterPro" id="IPR013324">
    <property type="entry name" value="RNA_pol_sigma_r3/r4-like"/>
</dbReference>
<evidence type="ECO:0000313" key="6">
    <source>
        <dbReference type="EMBL" id="KKM78664.1"/>
    </source>
</evidence>
<dbReference type="NCBIfam" id="TIGR02937">
    <property type="entry name" value="sigma70-ECF"/>
    <property type="match status" value="1"/>
</dbReference>
<dbReference type="GO" id="GO:0003677">
    <property type="term" value="F:DNA binding"/>
    <property type="evidence" value="ECO:0007669"/>
    <property type="project" value="UniProtKB-KW"/>
</dbReference>
<name>A0A0F9K8Z4_9ZZZZ</name>
<comment type="caution">
    <text evidence="6">The sequence shown here is derived from an EMBL/GenBank/DDBJ whole genome shotgun (WGS) entry which is preliminary data.</text>
</comment>
<gene>
    <name evidence="6" type="ORF">LCGC14_1357680</name>
</gene>
<sequence length="473" mass="54338">TMSTLKDNDAVADQFKNFNRRAELVQQYPMLASQDLQDRFRSVDVLLRWGIRALLETTHFTEDNLCYRLAEIAIGSIKTKIYRGRFVKSKRGAGQGVVVGAENSKILNGGFDLFKLSRTSRDLAIPLVLRVLRSLRLQNINYEQILRAFFVLTSDYRDTCEQLALQQQQLRAAEERGDQDLVLRMQAISNLIDHKKTIESRVGCVDANALYGTVALVHRYVLQVKHIQTEIVEAFMRSIPKVVREYAKSDLDALDIFQAGCFGLMHAVSVYDFRSRASFVRISRTWIRQRIQSFMKESGGPLVRLSPHIWEGYRKFRKAEGELEAKYPGRHITRADVAKHMGWSVEKIDDTIEKIGMCQSVSLDDNTSVDPDEFIEREATLVDTQEEDAELLAQQQEQVGHIVQNLSAEDRRLICLRFGCVELIENDRLDVEEVLEEIFRQLACKTLVHQYMAGRIDNIHSVPIEDPQEKETR</sequence>
<dbReference type="InterPro" id="IPR050239">
    <property type="entry name" value="Sigma-70_RNA_pol_init_factors"/>
</dbReference>